<evidence type="ECO:0000313" key="1">
    <source>
        <dbReference type="EMBL" id="PDP44813.1"/>
    </source>
</evidence>
<dbReference type="AlphaFoldDB" id="A0A2A6EAU7"/>
<evidence type="ECO:0000313" key="2">
    <source>
        <dbReference type="Proteomes" id="UP000219259"/>
    </source>
</evidence>
<organism evidence="1 2">
    <name type="scientific">Tannerella forsythia</name>
    <name type="common">Bacteroides forsythus</name>
    <dbReference type="NCBI Taxonomy" id="28112"/>
    <lineage>
        <taxon>Bacteria</taxon>
        <taxon>Pseudomonadati</taxon>
        <taxon>Bacteroidota</taxon>
        <taxon>Bacteroidia</taxon>
        <taxon>Bacteroidales</taxon>
        <taxon>Tannerellaceae</taxon>
        <taxon>Tannerella</taxon>
    </lineage>
</organism>
<comment type="caution">
    <text evidence="1">The sequence shown here is derived from an EMBL/GenBank/DDBJ whole genome shotgun (WGS) entry which is preliminary data.</text>
</comment>
<sequence length="81" mass="9051">MKGGLEGDVHRRSVYCHSERSEESPFFSGARFLTAFGMTKAASKSIFTSGLQPSQRGYCFFPNAPHWAELTRPFRAFTAIS</sequence>
<accession>A0A2A6EAU7</accession>
<name>A0A2A6EAU7_TANFO</name>
<dbReference type="EMBL" id="NSLJ01000003">
    <property type="protein sequence ID" value="PDP44813.1"/>
    <property type="molecule type" value="Genomic_DNA"/>
</dbReference>
<proteinExistence type="predicted"/>
<dbReference type="Proteomes" id="UP000219259">
    <property type="component" value="Unassembled WGS sequence"/>
</dbReference>
<protein>
    <submittedName>
        <fullName evidence="1">Uncharacterized protein</fullName>
    </submittedName>
</protein>
<gene>
    <name evidence="1" type="ORF">CLI86_01520</name>
</gene>
<reference evidence="1 2" key="1">
    <citation type="submission" date="2017-09" db="EMBL/GenBank/DDBJ databases">
        <title>Phase variable restriction modification systems are present in the genome sequences of periodontal pathogens Prevotella intermedia, Tannerella forsythia and Porphyromonas gingivalis.</title>
        <authorList>
            <person name="Haigh R.D."/>
            <person name="Crawford L."/>
            <person name="Ralph J."/>
            <person name="Wanford J."/>
            <person name="Vartoukian S.R."/>
            <person name="Hijazib K."/>
            <person name="Wade W."/>
            <person name="Oggioni M.R."/>
        </authorList>
    </citation>
    <scope>NUCLEOTIDE SEQUENCE [LARGE SCALE GENOMIC DNA]</scope>
    <source>
        <strain evidence="1 2">WW11663</strain>
    </source>
</reference>